<dbReference type="PANTHER" id="PTHR32305:SF15">
    <property type="entry name" value="PROTEIN RHSA-RELATED"/>
    <property type="match status" value="1"/>
</dbReference>
<accession>A0A0F9HH63</accession>
<comment type="caution">
    <text evidence="1">The sequence shown here is derived from an EMBL/GenBank/DDBJ whole genome shotgun (WGS) entry which is preliminary data.</text>
</comment>
<sequence length="351" mass="38105">AIDAANTSDQIVLHPGIYQGQGNRDIDFSGKAITVTGTDPDDPAVVAATIIDCQADLSSEHRGVKFENGEGGESVLTGVTTQYLYDGLNIVAEEDASGDVDVFYIMGLNIDEPLARVESDGDVHYYHADILGSIVALTVRSGSVTTQYNYSPFGVTQVIGTDVPQPFRFTGREYDAETGMYYYRARYYAPVLKRFITEDPIRFASGDVNFYRYVGNNLTNYIDPLGLDATVCTYNPKDKNPFGHIGIGVNSNQTVGKYPSVYPNKDGDIKTDKKAPKLCTVVKTTPEQDSAMAKEIALQMASLSTGYKFYGDSCVGFVSDVLKQGGISCPKSLIPTPDGLMDDIKTGKCTR</sequence>
<dbReference type="EMBL" id="LAZR01015070">
    <property type="protein sequence ID" value="KKM14771.1"/>
    <property type="molecule type" value="Genomic_DNA"/>
</dbReference>
<organism evidence="1">
    <name type="scientific">marine sediment metagenome</name>
    <dbReference type="NCBI Taxonomy" id="412755"/>
    <lineage>
        <taxon>unclassified sequences</taxon>
        <taxon>metagenomes</taxon>
        <taxon>ecological metagenomes</taxon>
    </lineage>
</organism>
<dbReference type="InterPro" id="IPR011050">
    <property type="entry name" value="Pectin_lyase_fold/virulence"/>
</dbReference>
<feature type="non-terminal residue" evidence="1">
    <location>
        <position position="1"/>
    </location>
</feature>
<dbReference type="PANTHER" id="PTHR32305">
    <property type="match status" value="1"/>
</dbReference>
<protein>
    <recommendedName>
        <fullName evidence="2">RHS repeat-associated core domain-containing protein</fullName>
    </recommendedName>
</protein>
<dbReference type="InterPro" id="IPR050708">
    <property type="entry name" value="T6SS_VgrG/RHS"/>
</dbReference>
<dbReference type="NCBIfam" id="TIGR03696">
    <property type="entry name" value="Rhs_assc_core"/>
    <property type="match status" value="1"/>
</dbReference>
<evidence type="ECO:0000313" key="1">
    <source>
        <dbReference type="EMBL" id="KKM14771.1"/>
    </source>
</evidence>
<proteinExistence type="predicted"/>
<name>A0A0F9HH63_9ZZZZ</name>
<evidence type="ECO:0008006" key="2">
    <source>
        <dbReference type="Google" id="ProtNLM"/>
    </source>
</evidence>
<reference evidence="1" key="1">
    <citation type="journal article" date="2015" name="Nature">
        <title>Complex archaea that bridge the gap between prokaryotes and eukaryotes.</title>
        <authorList>
            <person name="Spang A."/>
            <person name="Saw J.H."/>
            <person name="Jorgensen S.L."/>
            <person name="Zaremba-Niedzwiedzka K."/>
            <person name="Martijn J."/>
            <person name="Lind A.E."/>
            <person name="van Eijk R."/>
            <person name="Schleper C."/>
            <person name="Guy L."/>
            <person name="Ettema T.J."/>
        </authorList>
    </citation>
    <scope>NUCLEOTIDE SEQUENCE</scope>
</reference>
<dbReference type="InterPro" id="IPR022385">
    <property type="entry name" value="Rhs_assc_core"/>
</dbReference>
<dbReference type="PRINTS" id="PR00394">
    <property type="entry name" value="RHSPROTEIN"/>
</dbReference>
<dbReference type="SUPFAM" id="SSF51126">
    <property type="entry name" value="Pectin lyase-like"/>
    <property type="match status" value="1"/>
</dbReference>
<gene>
    <name evidence="1" type="ORF">LCGC14_1702800</name>
</gene>
<dbReference type="Gene3D" id="2.180.10.10">
    <property type="entry name" value="RHS repeat-associated core"/>
    <property type="match status" value="1"/>
</dbReference>
<dbReference type="AlphaFoldDB" id="A0A0F9HH63"/>